<dbReference type="Proteomes" id="UP000321570">
    <property type="component" value="Unassembled WGS sequence"/>
</dbReference>
<evidence type="ECO:0000313" key="2">
    <source>
        <dbReference type="Proteomes" id="UP000321570"/>
    </source>
</evidence>
<reference evidence="1 2" key="1">
    <citation type="submission" date="2019-07" db="EMBL/GenBank/DDBJ databases">
        <authorList>
            <person name="Jastrzebski P J."/>
            <person name="Paukszto L."/>
            <person name="Jastrzebski P J."/>
        </authorList>
    </citation>
    <scope>NUCLEOTIDE SEQUENCE [LARGE SCALE GENOMIC DNA]</scope>
    <source>
        <strain evidence="1 2">WMS-il1</strain>
    </source>
</reference>
<name>A0A564YR26_HYMDI</name>
<gene>
    <name evidence="1" type="ORF">WMSIL1_LOCUS8708</name>
</gene>
<keyword evidence="2" id="KW-1185">Reference proteome</keyword>
<proteinExistence type="predicted"/>
<evidence type="ECO:0000313" key="1">
    <source>
        <dbReference type="EMBL" id="VUZ49747.1"/>
    </source>
</evidence>
<dbReference type="AlphaFoldDB" id="A0A564YR26"/>
<dbReference type="EMBL" id="CABIJS010000333">
    <property type="protein sequence ID" value="VUZ49747.1"/>
    <property type="molecule type" value="Genomic_DNA"/>
</dbReference>
<sequence>METPVRESALDKIYRKFLEFNEASNGKPILWNVGYNRLGNEQEFVSFSTSLNGLIVRVEIHKPQTAYKSESLRVLCEPMISLIREDFLLEELMKPQNFISDVIHPAILEEMRDTKISFCGDEKV</sequence>
<protein>
    <submittedName>
        <fullName evidence="1">Uncharacterized protein</fullName>
    </submittedName>
</protein>
<accession>A0A564YR26</accession>
<organism evidence="1 2">
    <name type="scientific">Hymenolepis diminuta</name>
    <name type="common">Rat tapeworm</name>
    <dbReference type="NCBI Taxonomy" id="6216"/>
    <lineage>
        <taxon>Eukaryota</taxon>
        <taxon>Metazoa</taxon>
        <taxon>Spiralia</taxon>
        <taxon>Lophotrochozoa</taxon>
        <taxon>Platyhelminthes</taxon>
        <taxon>Cestoda</taxon>
        <taxon>Eucestoda</taxon>
        <taxon>Cyclophyllidea</taxon>
        <taxon>Hymenolepididae</taxon>
        <taxon>Hymenolepis</taxon>
    </lineage>
</organism>